<dbReference type="PANTHER" id="PTHR43401">
    <property type="entry name" value="L-THREONINE 3-DEHYDROGENASE"/>
    <property type="match status" value="1"/>
</dbReference>
<dbReference type="SUPFAM" id="SSF51735">
    <property type="entry name" value="NAD(P)-binding Rossmann-fold domains"/>
    <property type="match status" value="1"/>
</dbReference>
<proteinExistence type="inferred from homology"/>
<evidence type="ECO:0000313" key="9">
    <source>
        <dbReference type="Proteomes" id="UP000594967"/>
    </source>
</evidence>
<evidence type="ECO:0000256" key="2">
    <source>
        <dbReference type="ARBA" id="ARBA00022833"/>
    </source>
</evidence>
<evidence type="ECO:0000313" key="6">
    <source>
        <dbReference type="EMBL" id="QPS21199.1"/>
    </source>
</evidence>
<dbReference type="Gene3D" id="3.90.180.10">
    <property type="entry name" value="Medium-chain alcohol dehydrogenases, catalytic domain"/>
    <property type="match status" value="1"/>
</dbReference>
<dbReference type="Pfam" id="PF08240">
    <property type="entry name" value="ADH_N"/>
    <property type="match status" value="1"/>
</dbReference>
<dbReference type="Proteomes" id="UP000248897">
    <property type="component" value="Chromosome 1"/>
</dbReference>
<dbReference type="InterPro" id="IPR013154">
    <property type="entry name" value="ADH-like_N"/>
</dbReference>
<evidence type="ECO:0000313" key="8">
    <source>
        <dbReference type="Proteomes" id="UP000248897"/>
    </source>
</evidence>
<dbReference type="Proteomes" id="UP000594967">
    <property type="component" value="Chromosome"/>
</dbReference>
<name>A0A2X4UHB3_SERPL</name>
<protein>
    <submittedName>
        <fullName evidence="6">Alcohol dehydrogenase catalytic domain-containing protein</fullName>
    </submittedName>
    <submittedName>
        <fullName evidence="7">Sorbitol dehydrogenase</fullName>
        <ecNumber evidence="7">1.1.1.14</ecNumber>
    </submittedName>
</protein>
<dbReference type="PROSITE" id="PS00059">
    <property type="entry name" value="ADH_ZINC"/>
    <property type="match status" value="1"/>
</dbReference>
<dbReference type="InterPro" id="IPR050129">
    <property type="entry name" value="Zn_alcohol_dh"/>
</dbReference>
<dbReference type="InterPro" id="IPR020843">
    <property type="entry name" value="ER"/>
</dbReference>
<dbReference type="InterPro" id="IPR013149">
    <property type="entry name" value="ADH-like_C"/>
</dbReference>
<keyword evidence="1 4" id="KW-0479">Metal-binding</keyword>
<evidence type="ECO:0000256" key="4">
    <source>
        <dbReference type="RuleBase" id="RU361277"/>
    </source>
</evidence>
<organism evidence="7 8">
    <name type="scientific">Serratia plymuthica</name>
    <dbReference type="NCBI Taxonomy" id="82996"/>
    <lineage>
        <taxon>Bacteria</taxon>
        <taxon>Pseudomonadati</taxon>
        <taxon>Pseudomonadota</taxon>
        <taxon>Gammaproteobacteria</taxon>
        <taxon>Enterobacterales</taxon>
        <taxon>Yersiniaceae</taxon>
        <taxon>Serratia</taxon>
    </lineage>
</organism>
<feature type="domain" description="Enoyl reductase (ER)" evidence="5">
    <location>
        <begin position="8"/>
        <end position="327"/>
    </location>
</feature>
<dbReference type="SUPFAM" id="SSF50129">
    <property type="entry name" value="GroES-like"/>
    <property type="match status" value="1"/>
</dbReference>
<reference evidence="7 8" key="1">
    <citation type="submission" date="2018-06" db="EMBL/GenBank/DDBJ databases">
        <authorList>
            <consortium name="Pathogen Informatics"/>
            <person name="Doyle S."/>
        </authorList>
    </citation>
    <scope>NUCLEOTIDE SEQUENCE [LARGE SCALE GENOMIC DNA]</scope>
    <source>
        <strain evidence="7 8">NCTC12961</strain>
    </source>
</reference>
<dbReference type="EMBL" id="CP065673">
    <property type="protein sequence ID" value="QPS21199.1"/>
    <property type="molecule type" value="Genomic_DNA"/>
</dbReference>
<dbReference type="InterPro" id="IPR002328">
    <property type="entry name" value="ADH_Zn_CS"/>
</dbReference>
<dbReference type="EC" id="1.1.1.14" evidence="7"/>
<reference evidence="6 9" key="2">
    <citation type="submission" date="2020-12" db="EMBL/GenBank/DDBJ databases">
        <title>FDA dAtabase for Regulatory Grade micrObial Sequences (FDA-ARGOS): Supporting development and validation of Infectious Disease Dx tests.</title>
        <authorList>
            <person name="Sproer C."/>
            <person name="Gronow S."/>
            <person name="Severitt S."/>
            <person name="Schroder I."/>
            <person name="Tallon L."/>
            <person name="Sadzewicz L."/>
            <person name="Zhao X."/>
            <person name="Boylan J."/>
            <person name="Ott S."/>
            <person name="Bowen H."/>
            <person name="Vavikolanu K."/>
            <person name="Mehta A."/>
            <person name="Aluvathingal J."/>
            <person name="Nadendla S."/>
            <person name="Lowell S."/>
            <person name="Myers T."/>
            <person name="Yan Y."/>
            <person name="Sichtig H."/>
        </authorList>
    </citation>
    <scope>NUCLEOTIDE SEQUENCE [LARGE SCALE GENOMIC DNA]</scope>
    <source>
        <strain evidence="6 9">FDAARGOS_907</strain>
    </source>
</reference>
<dbReference type="InterPro" id="IPR011032">
    <property type="entry name" value="GroES-like_sf"/>
</dbReference>
<evidence type="ECO:0000256" key="1">
    <source>
        <dbReference type="ARBA" id="ARBA00022723"/>
    </source>
</evidence>
<dbReference type="PANTHER" id="PTHR43401:SF2">
    <property type="entry name" value="L-THREONINE 3-DEHYDROGENASE"/>
    <property type="match status" value="1"/>
</dbReference>
<dbReference type="GO" id="GO:0008270">
    <property type="term" value="F:zinc ion binding"/>
    <property type="evidence" value="ECO:0007669"/>
    <property type="project" value="InterPro"/>
</dbReference>
<dbReference type="EMBL" id="LS483469">
    <property type="protein sequence ID" value="SQI38101.1"/>
    <property type="molecule type" value="Genomic_DNA"/>
</dbReference>
<dbReference type="Gene3D" id="3.40.50.720">
    <property type="entry name" value="NAD(P)-binding Rossmann-like Domain"/>
    <property type="match status" value="1"/>
</dbReference>
<dbReference type="AlphaFoldDB" id="A0A2X4UHB3"/>
<keyword evidence="3 7" id="KW-0560">Oxidoreductase</keyword>
<evidence type="ECO:0000259" key="5">
    <source>
        <dbReference type="SMART" id="SM00829"/>
    </source>
</evidence>
<evidence type="ECO:0000256" key="3">
    <source>
        <dbReference type="ARBA" id="ARBA00023002"/>
    </source>
</evidence>
<sequence>MKAARFYGVGDLRIEDIAPPSALPDDAVRVRVLAAGICGSDLHNFRTGQWIGPLPVTPGHEFCGEVLAIGSAVSRFAVGDRVVADSRVGCSHCAACQSGRHNLCRSLGFVGEVCDGGFAEQVQLPASRLLRVPDTLPAAIAALSEPLGVALRVVNQLNPPPGEPVLIAGGGTIGGLVALLLHHLRGCPLLVAESNPLRLTVLSQVLPLQAVELDHDLPLAAAYAVEATGVTGVLNQLINLVTPGGRIAMVGLFHGQTAIDANRLVEREISLIGCSVFADEQRSAISLLPQLAGELAHWISRQIPLDALPDTYRQLLAGRVGSLKTLVVP</sequence>
<dbReference type="InterPro" id="IPR036291">
    <property type="entry name" value="NAD(P)-bd_dom_sf"/>
</dbReference>
<dbReference type="RefSeq" id="WP_063197692.1">
    <property type="nucleotide sequence ID" value="NZ_CAMITG010000002.1"/>
</dbReference>
<keyword evidence="9" id="KW-1185">Reference proteome</keyword>
<dbReference type="Pfam" id="PF00107">
    <property type="entry name" value="ADH_zinc_N"/>
    <property type="match status" value="1"/>
</dbReference>
<dbReference type="GO" id="GO:0003939">
    <property type="term" value="F:L-iditol 2-dehydrogenase (NAD+) activity"/>
    <property type="evidence" value="ECO:0007669"/>
    <property type="project" value="UniProtKB-EC"/>
</dbReference>
<evidence type="ECO:0000313" key="7">
    <source>
        <dbReference type="EMBL" id="SQI38101.1"/>
    </source>
</evidence>
<comment type="cofactor">
    <cofactor evidence="4">
        <name>Zn(2+)</name>
        <dbReference type="ChEBI" id="CHEBI:29105"/>
    </cofactor>
</comment>
<comment type="similarity">
    <text evidence="4">Belongs to the zinc-containing alcohol dehydrogenase family.</text>
</comment>
<accession>A0A2X4UHB3</accession>
<gene>
    <name evidence="7" type="primary">gutB_1</name>
    <name evidence="6" type="ORF">I6G64_01845</name>
    <name evidence="7" type="ORF">NCTC12961_02543</name>
</gene>
<dbReference type="SMART" id="SM00829">
    <property type="entry name" value="PKS_ER"/>
    <property type="match status" value="1"/>
</dbReference>
<keyword evidence="2 4" id="KW-0862">Zinc</keyword>
<dbReference type="STRING" id="82996.ADP72_00320"/>